<feature type="domain" description="Sulfatase N-terminal" evidence="9">
    <location>
        <begin position="21"/>
        <end position="347"/>
    </location>
</feature>
<evidence type="ECO:0000313" key="10">
    <source>
        <dbReference type="EMBL" id="GHC48548.1"/>
    </source>
</evidence>
<evidence type="ECO:0000256" key="2">
    <source>
        <dbReference type="ARBA" id="ARBA00008779"/>
    </source>
</evidence>
<dbReference type="InterPro" id="IPR017850">
    <property type="entry name" value="Alkaline_phosphatase_core_sf"/>
</dbReference>
<dbReference type="GO" id="GO:0046872">
    <property type="term" value="F:metal ion binding"/>
    <property type="evidence" value="ECO:0007669"/>
    <property type="project" value="UniProtKB-KW"/>
</dbReference>
<evidence type="ECO:0000259" key="9">
    <source>
        <dbReference type="Pfam" id="PF00884"/>
    </source>
</evidence>
<keyword evidence="5" id="KW-0378">Hydrolase</keyword>
<dbReference type="PANTHER" id="PTHR42693">
    <property type="entry name" value="ARYLSULFATASE FAMILY MEMBER"/>
    <property type="match status" value="1"/>
</dbReference>
<dbReference type="CDD" id="cd16026">
    <property type="entry name" value="GALNS_like"/>
    <property type="match status" value="1"/>
</dbReference>
<feature type="signal peptide" evidence="8">
    <location>
        <begin position="1"/>
        <end position="15"/>
    </location>
</feature>
<protein>
    <submittedName>
        <fullName evidence="10">Arylsulfatase</fullName>
    </submittedName>
</protein>
<dbReference type="Gene3D" id="3.40.720.10">
    <property type="entry name" value="Alkaline Phosphatase, subunit A"/>
    <property type="match status" value="1"/>
</dbReference>
<dbReference type="RefSeq" id="WP_189568549.1">
    <property type="nucleotide sequence ID" value="NZ_BMXI01000004.1"/>
</dbReference>
<dbReference type="FunFam" id="3.40.720.10:FF:000023">
    <property type="entry name" value="Arylsulfatase A"/>
    <property type="match status" value="1"/>
</dbReference>
<accession>A0A918TGR2</accession>
<sequence length="459" mass="51564">MKPLLLLLTSALLCAAKTPLNVIVIFTDDQGYADLGCFGSKTIKTPHIDQLAKEGRRFTSFYVASPVCSPSRAALLTGNYPKRINMHRHVLFPKSTFGLNPEEYTLADHFSSHGYATACVGKWHLGHKPEVLPRAHGFDSYFGIPYSNDMNHPDNSKRPKGGSEGMDVLWNDPESAITAWNTPLVENETITEVPVDQRTITRRYTDRAITFVNDCAEKEKPFFLYLPHSMPHIPLYVPDEVRDADPKNAYINVIEHIDDQVGRLVSTLRELEIADNTLIVYTSDNGPWLTFKHHGGSAEPLREGKGTNYEGGQRVPCVMWAPGHISPDTTCDQMMSTLDLLPTLASITRTELPEGHNCDGYDASRIVLGDEASPRNEFVYYTSNGTLAGIRIGPWKLLELTRKKKLVQQLFNLENDLSETINLAPKHPEIVARLQKRMKEIDDEITLNARPVWGVYNHK</sequence>
<feature type="chain" id="PRO_5037226144" evidence="8">
    <location>
        <begin position="16"/>
        <end position="459"/>
    </location>
</feature>
<evidence type="ECO:0000256" key="1">
    <source>
        <dbReference type="ARBA" id="ARBA00001913"/>
    </source>
</evidence>
<reference evidence="10" key="2">
    <citation type="submission" date="2020-09" db="EMBL/GenBank/DDBJ databases">
        <authorList>
            <person name="Sun Q."/>
            <person name="Kim S."/>
        </authorList>
    </citation>
    <scope>NUCLEOTIDE SEQUENCE</scope>
    <source>
        <strain evidence="10">KCTC 12988</strain>
    </source>
</reference>
<proteinExistence type="inferred from homology"/>
<dbReference type="Gene3D" id="3.30.1120.10">
    <property type="match status" value="1"/>
</dbReference>
<evidence type="ECO:0000256" key="3">
    <source>
        <dbReference type="ARBA" id="ARBA00022723"/>
    </source>
</evidence>
<dbReference type="PANTHER" id="PTHR42693:SF53">
    <property type="entry name" value="ENDO-4-O-SULFATASE"/>
    <property type="match status" value="1"/>
</dbReference>
<keyword evidence="4 8" id="KW-0732">Signal</keyword>
<keyword evidence="3" id="KW-0479">Metal-binding</keyword>
<dbReference type="PROSITE" id="PS00523">
    <property type="entry name" value="SULFATASE_1"/>
    <property type="match status" value="1"/>
</dbReference>
<evidence type="ECO:0000256" key="8">
    <source>
        <dbReference type="SAM" id="SignalP"/>
    </source>
</evidence>
<comment type="similarity">
    <text evidence="2">Belongs to the sulfatase family.</text>
</comment>
<evidence type="ECO:0000256" key="4">
    <source>
        <dbReference type="ARBA" id="ARBA00022729"/>
    </source>
</evidence>
<dbReference type="Pfam" id="PF00884">
    <property type="entry name" value="Sulfatase"/>
    <property type="match status" value="1"/>
</dbReference>
<dbReference type="AlphaFoldDB" id="A0A918TGR2"/>
<dbReference type="EMBL" id="BMXI01000004">
    <property type="protein sequence ID" value="GHC48548.1"/>
    <property type="molecule type" value="Genomic_DNA"/>
</dbReference>
<gene>
    <name evidence="10" type="primary">arsA</name>
    <name evidence="10" type="ORF">GCM10007100_13060</name>
</gene>
<dbReference type="SUPFAM" id="SSF53649">
    <property type="entry name" value="Alkaline phosphatase-like"/>
    <property type="match status" value="1"/>
</dbReference>
<comment type="caution">
    <text evidence="10">The sequence shown here is derived from an EMBL/GenBank/DDBJ whole genome shotgun (WGS) entry which is preliminary data.</text>
</comment>
<keyword evidence="6" id="KW-0106">Calcium</keyword>
<reference evidence="10" key="1">
    <citation type="journal article" date="2014" name="Int. J. Syst. Evol. Microbiol.">
        <title>Complete genome sequence of Corynebacterium casei LMG S-19264T (=DSM 44701T), isolated from a smear-ripened cheese.</title>
        <authorList>
            <consortium name="US DOE Joint Genome Institute (JGI-PGF)"/>
            <person name="Walter F."/>
            <person name="Albersmeier A."/>
            <person name="Kalinowski J."/>
            <person name="Ruckert C."/>
        </authorList>
    </citation>
    <scope>NUCLEOTIDE SEQUENCE</scope>
    <source>
        <strain evidence="10">KCTC 12988</strain>
    </source>
</reference>
<evidence type="ECO:0000256" key="5">
    <source>
        <dbReference type="ARBA" id="ARBA00022801"/>
    </source>
</evidence>
<dbReference type="GO" id="GO:0004065">
    <property type="term" value="F:arylsulfatase activity"/>
    <property type="evidence" value="ECO:0007669"/>
    <property type="project" value="TreeGrafter"/>
</dbReference>
<comment type="cofactor">
    <cofactor evidence="1">
        <name>Ca(2+)</name>
        <dbReference type="ChEBI" id="CHEBI:29108"/>
    </cofactor>
</comment>
<dbReference type="PROSITE" id="PS00149">
    <property type="entry name" value="SULFATASE_2"/>
    <property type="match status" value="1"/>
</dbReference>
<dbReference type="InterPro" id="IPR000917">
    <property type="entry name" value="Sulfatase_N"/>
</dbReference>
<dbReference type="Proteomes" id="UP000644507">
    <property type="component" value="Unassembled WGS sequence"/>
</dbReference>
<keyword evidence="11" id="KW-1185">Reference proteome</keyword>
<organism evidence="10 11">
    <name type="scientific">Roseibacillus persicicus</name>
    <dbReference type="NCBI Taxonomy" id="454148"/>
    <lineage>
        <taxon>Bacteria</taxon>
        <taxon>Pseudomonadati</taxon>
        <taxon>Verrucomicrobiota</taxon>
        <taxon>Verrucomicrobiia</taxon>
        <taxon>Verrucomicrobiales</taxon>
        <taxon>Verrucomicrobiaceae</taxon>
        <taxon>Roseibacillus</taxon>
    </lineage>
</organism>
<name>A0A918TGR2_9BACT</name>
<keyword evidence="7" id="KW-0325">Glycoprotein</keyword>
<evidence type="ECO:0000256" key="6">
    <source>
        <dbReference type="ARBA" id="ARBA00022837"/>
    </source>
</evidence>
<evidence type="ECO:0000313" key="11">
    <source>
        <dbReference type="Proteomes" id="UP000644507"/>
    </source>
</evidence>
<dbReference type="InterPro" id="IPR024607">
    <property type="entry name" value="Sulfatase_CS"/>
</dbReference>
<dbReference type="InterPro" id="IPR050738">
    <property type="entry name" value="Sulfatase"/>
</dbReference>
<evidence type="ECO:0000256" key="7">
    <source>
        <dbReference type="ARBA" id="ARBA00023180"/>
    </source>
</evidence>